<dbReference type="eggNOG" id="ENOG5033AS0">
    <property type="taxonomic scope" value="Bacteria"/>
</dbReference>
<gene>
    <name evidence="2" type="ORF">GBAG_3485</name>
</gene>
<name>A0A085G283_9ENTR</name>
<comment type="caution">
    <text evidence="2">The sequence shown here is derived from an EMBL/GenBank/DDBJ whole genome shotgun (WGS) entry which is preliminary data.</text>
</comment>
<accession>A0A085G283</accession>
<protein>
    <recommendedName>
        <fullName evidence="4">Lipoprotein</fullName>
    </recommendedName>
</protein>
<keyword evidence="3" id="KW-1185">Reference proteome</keyword>
<feature type="chain" id="PRO_5001790665" description="Lipoprotein" evidence="1">
    <location>
        <begin position="34"/>
        <end position="181"/>
    </location>
</feature>
<dbReference type="EMBL" id="JMPI01000061">
    <property type="protein sequence ID" value="KFC77828.1"/>
    <property type="molecule type" value="Genomic_DNA"/>
</dbReference>
<dbReference type="AlphaFoldDB" id="A0A085G283"/>
<reference evidence="2 3" key="1">
    <citation type="submission" date="2014-05" db="EMBL/GenBank/DDBJ databases">
        <title>ATOL: Assembling a taxonomically balanced genome-scale reconstruction of the evolutionary history of the Enterobacteriaceae.</title>
        <authorList>
            <person name="Plunkett G.III."/>
            <person name="Neeno-Eckwall E.C."/>
            <person name="Glasner J.D."/>
            <person name="Perna N.T."/>
        </authorList>
    </citation>
    <scope>NUCLEOTIDE SEQUENCE [LARGE SCALE GENOMIC DNA]</scope>
    <source>
        <strain evidence="2 3">ATCC 33320</strain>
    </source>
</reference>
<evidence type="ECO:0000256" key="1">
    <source>
        <dbReference type="SAM" id="SignalP"/>
    </source>
</evidence>
<organism evidence="2 3">
    <name type="scientific">Buttiauxella agrestis ATCC 33320</name>
    <dbReference type="NCBI Taxonomy" id="1006004"/>
    <lineage>
        <taxon>Bacteria</taxon>
        <taxon>Pseudomonadati</taxon>
        <taxon>Pseudomonadota</taxon>
        <taxon>Gammaproteobacteria</taxon>
        <taxon>Enterobacterales</taxon>
        <taxon>Enterobacteriaceae</taxon>
        <taxon>Buttiauxella</taxon>
    </lineage>
</organism>
<keyword evidence="1" id="KW-0732">Signal</keyword>
<evidence type="ECO:0000313" key="3">
    <source>
        <dbReference type="Proteomes" id="UP000028653"/>
    </source>
</evidence>
<sequence length="181" mass="20482">MHGASFTHNPAWLTIKWLASFFMLAFFSMQSSASDSLPKGRDYPVEHIYSGKPAEHLDRSDEFTNMFRTRFKEAIQGDVVFAGEYARVGWGCGGSGCNTTAFINKRTGRALNHSFMVYYVGDDENPTPVGEEILYINKNSRLLVTYETDDTPDSSFYNYYALNKNALTLIRKVKDTNTKVP</sequence>
<proteinExistence type="predicted"/>
<dbReference type="Proteomes" id="UP000028653">
    <property type="component" value="Unassembled WGS sequence"/>
</dbReference>
<evidence type="ECO:0008006" key="4">
    <source>
        <dbReference type="Google" id="ProtNLM"/>
    </source>
</evidence>
<evidence type="ECO:0000313" key="2">
    <source>
        <dbReference type="EMBL" id="KFC77828.1"/>
    </source>
</evidence>
<dbReference type="RefSeq" id="WP_246864889.1">
    <property type="nucleotide sequence ID" value="NZ_JMPI01000061.1"/>
</dbReference>
<feature type="signal peptide" evidence="1">
    <location>
        <begin position="1"/>
        <end position="33"/>
    </location>
</feature>
<dbReference type="STRING" id="1006004.GBAG_3485"/>